<gene>
    <name evidence="2" type="ORF">FOJ82_00545</name>
</gene>
<keyword evidence="3" id="KW-1185">Reference proteome</keyword>
<accession>A0A553K420</accession>
<comment type="caution">
    <text evidence="2">The sequence shown here is derived from an EMBL/GenBank/DDBJ whole genome shotgun (WGS) entry which is preliminary data.</text>
</comment>
<feature type="region of interest" description="Disordered" evidence="1">
    <location>
        <begin position="1"/>
        <end position="39"/>
    </location>
</feature>
<evidence type="ECO:0000313" key="3">
    <source>
        <dbReference type="Proteomes" id="UP000317638"/>
    </source>
</evidence>
<dbReference type="Proteomes" id="UP000317638">
    <property type="component" value="Unassembled WGS sequence"/>
</dbReference>
<evidence type="ECO:0000313" key="2">
    <source>
        <dbReference type="EMBL" id="TRY19438.1"/>
    </source>
</evidence>
<dbReference type="AlphaFoldDB" id="A0A553K420"/>
<sequence>MAERDRPHIVVPTDPRPEPFTIPTGGGNDGAGFSGDRRRHGAALVQQYEDAVAAEPDAPEVEGTYLSFLSFSGLELALESLDVQRLGEQPELVAVREADSANGPVQIATVDIPDGKKEYFLKRLSQYVDSADEDTARNATLVEGIQSIRRATIRELWTDADDAYPDEPGGGQMVGGLAAQA</sequence>
<dbReference type="RefSeq" id="WP_143936527.1">
    <property type="nucleotide sequence ID" value="NZ_VKKG01000001.1"/>
</dbReference>
<organism evidence="2 3">
    <name type="scientific">Tessaracoccus rhinocerotis</name>
    <dbReference type="NCBI Taxonomy" id="1689449"/>
    <lineage>
        <taxon>Bacteria</taxon>
        <taxon>Bacillati</taxon>
        <taxon>Actinomycetota</taxon>
        <taxon>Actinomycetes</taxon>
        <taxon>Propionibacteriales</taxon>
        <taxon>Propionibacteriaceae</taxon>
        <taxon>Tessaracoccus</taxon>
    </lineage>
</organism>
<dbReference type="EMBL" id="VKKG01000001">
    <property type="protein sequence ID" value="TRY19438.1"/>
    <property type="molecule type" value="Genomic_DNA"/>
</dbReference>
<evidence type="ECO:0000256" key="1">
    <source>
        <dbReference type="SAM" id="MobiDB-lite"/>
    </source>
</evidence>
<dbReference type="OrthoDB" id="9768989at2"/>
<feature type="compositionally biased region" description="Gly residues" evidence="1">
    <location>
        <begin position="24"/>
        <end position="33"/>
    </location>
</feature>
<feature type="region of interest" description="Disordered" evidence="1">
    <location>
        <begin position="161"/>
        <end position="181"/>
    </location>
</feature>
<proteinExistence type="predicted"/>
<name>A0A553K420_9ACTN</name>
<reference evidence="2 3" key="1">
    <citation type="submission" date="2019-07" db="EMBL/GenBank/DDBJ databases">
        <authorList>
            <person name="Zhou L.-Y."/>
        </authorList>
    </citation>
    <scope>NUCLEOTIDE SEQUENCE [LARGE SCALE GENOMIC DNA]</scope>
    <source>
        <strain evidence="2 3">YIM 101269</strain>
    </source>
</reference>
<protein>
    <submittedName>
        <fullName evidence="2">Uncharacterized protein</fullName>
    </submittedName>
</protein>